<dbReference type="InterPro" id="IPR052895">
    <property type="entry name" value="HetReg/Transcr_Mod"/>
</dbReference>
<dbReference type="PANTHER" id="PTHR24148">
    <property type="entry name" value="ANKYRIN REPEAT DOMAIN-CONTAINING PROTEIN 39 HOMOLOG-RELATED"/>
    <property type="match status" value="1"/>
</dbReference>
<evidence type="ECO:0000259" key="1">
    <source>
        <dbReference type="Pfam" id="PF06985"/>
    </source>
</evidence>
<dbReference type="AlphaFoldDB" id="A0A6A7API8"/>
<keyword evidence="3" id="KW-1185">Reference proteome</keyword>
<evidence type="ECO:0000313" key="2">
    <source>
        <dbReference type="EMBL" id="KAF2844983.1"/>
    </source>
</evidence>
<dbReference type="Pfam" id="PF06985">
    <property type="entry name" value="HET"/>
    <property type="match status" value="1"/>
</dbReference>
<proteinExistence type="predicted"/>
<accession>A0A6A7API8</accession>
<evidence type="ECO:0000313" key="3">
    <source>
        <dbReference type="Proteomes" id="UP000799423"/>
    </source>
</evidence>
<protein>
    <submittedName>
        <fullName evidence="2">HET-domain-containing protein</fullName>
    </submittedName>
</protein>
<dbReference type="Pfam" id="PF26639">
    <property type="entry name" value="Het-6_barrel"/>
    <property type="match status" value="1"/>
</dbReference>
<dbReference type="PANTHER" id="PTHR24148:SF80">
    <property type="entry name" value="HETEROKARYON INCOMPATIBILITY DOMAIN-CONTAINING PROTEIN"/>
    <property type="match status" value="1"/>
</dbReference>
<dbReference type="InterPro" id="IPR010730">
    <property type="entry name" value="HET"/>
</dbReference>
<feature type="domain" description="Heterokaryon incompatibility" evidence="1">
    <location>
        <begin position="153"/>
        <end position="301"/>
    </location>
</feature>
<dbReference type="EMBL" id="MU006357">
    <property type="protein sequence ID" value="KAF2844983.1"/>
    <property type="molecule type" value="Genomic_DNA"/>
</dbReference>
<dbReference type="OrthoDB" id="2288928at2759"/>
<organism evidence="2 3">
    <name type="scientific">Plenodomus tracheiphilus IPT5</name>
    <dbReference type="NCBI Taxonomy" id="1408161"/>
    <lineage>
        <taxon>Eukaryota</taxon>
        <taxon>Fungi</taxon>
        <taxon>Dikarya</taxon>
        <taxon>Ascomycota</taxon>
        <taxon>Pezizomycotina</taxon>
        <taxon>Dothideomycetes</taxon>
        <taxon>Pleosporomycetidae</taxon>
        <taxon>Pleosporales</taxon>
        <taxon>Pleosporineae</taxon>
        <taxon>Leptosphaeriaceae</taxon>
        <taxon>Plenodomus</taxon>
    </lineage>
</organism>
<reference evidence="2" key="1">
    <citation type="submission" date="2020-01" db="EMBL/GenBank/DDBJ databases">
        <authorList>
            <consortium name="DOE Joint Genome Institute"/>
            <person name="Haridas S."/>
            <person name="Albert R."/>
            <person name="Binder M."/>
            <person name="Bloem J."/>
            <person name="Labutti K."/>
            <person name="Salamov A."/>
            <person name="Andreopoulos B."/>
            <person name="Baker S.E."/>
            <person name="Barry K."/>
            <person name="Bills G."/>
            <person name="Bluhm B.H."/>
            <person name="Cannon C."/>
            <person name="Castanera R."/>
            <person name="Culley D.E."/>
            <person name="Daum C."/>
            <person name="Ezra D."/>
            <person name="Gonzalez J.B."/>
            <person name="Henrissat B."/>
            <person name="Kuo A."/>
            <person name="Liang C."/>
            <person name="Lipzen A."/>
            <person name="Lutzoni F."/>
            <person name="Magnuson J."/>
            <person name="Mondo S."/>
            <person name="Nolan M."/>
            <person name="Ohm R."/>
            <person name="Pangilinan J."/>
            <person name="Park H.-J."/>
            <person name="Ramirez L."/>
            <person name="Alfaro M."/>
            <person name="Sun H."/>
            <person name="Tritt A."/>
            <person name="Yoshinaga Y."/>
            <person name="Zwiers L.-H."/>
            <person name="Turgeon B.G."/>
            <person name="Goodwin S.B."/>
            <person name="Spatafora J.W."/>
            <person name="Crous P.W."/>
            <person name="Grigoriev I.V."/>
        </authorList>
    </citation>
    <scope>NUCLEOTIDE SEQUENCE</scope>
    <source>
        <strain evidence="2">IPT5</strain>
    </source>
</reference>
<dbReference type="Proteomes" id="UP000799423">
    <property type="component" value="Unassembled WGS sequence"/>
</dbReference>
<gene>
    <name evidence="2" type="ORF">T440DRAFT_523038</name>
</gene>
<sequence length="723" mass="81002">MANLNTSYGHIEHASTCACVLDNQDDCNCFFSALAKTSIFRAANTQGPSGDYGSMDEQAQGEIRQFVTTKRTVLGEQLLQRKSPVKLYQPLLDGEIRVLELQPGAPGAPLRGTLHIVSIDFFHSSRSMNSGSLTWSRQTNHALSLTTGSPVWYTALSYTWGAPVFDRTIAFEQGDIAITSSLASALQHLRSESHGVFLWIDQICINQPDTAEKIQQIPLMGQIYRRATNTFIWLGDDDGCDSVLAFDALETIYARLQSSEAQITTADFQRLNFPPETDRSWWAIRQLFRRPWLTRLWTIQEAVLSRNLFLACGKAVACWDDFAAWCYQLGDSGLLQWIMTNDALDEAFPTADDALLRPPRGGLVINSIQADRLQNQNFVQEYLLNILVSTRYAQAWEPKDKIYGVLGLAEVNVKLDYSPQTSAREIYHQACLTQLPSLTYELLSCIDHDTPLIPSWIPDWSVPRVTQALGYSTRAWNLYHAGGRNNGKPGKYMLSDNEAKLTLSGKIFDEIKHLGRVSQDPRLDIDDAQVGNRDIISYLDLLQSTHSHDNYPAPNITPYHAFLQTLAAGRDRTAVSPISQDHSEVFSLILDASTGQHNTPAPSLRGQEATYTPRRKRGFFTLNSLRTRKPAKTLEDLNMAMIAAMKMRRFIVTEKGYYALVPRGAREGDQIVVFEGACVPFAIRRLGVGKQEWEMLGEAYVHGIMHGEVLGVEGLEWQDVTIV</sequence>
<name>A0A6A7API8_9PLEO</name>